<evidence type="ECO:0000313" key="2">
    <source>
        <dbReference type="EMBL" id="QVL31569.1"/>
    </source>
</evidence>
<accession>A0A8E6B5B1</accession>
<protein>
    <submittedName>
        <fullName evidence="2">Uncharacterized protein</fullName>
    </submittedName>
</protein>
<name>A0A8E6B5B1_9BACT</name>
<dbReference type="Proteomes" id="UP000676194">
    <property type="component" value="Chromosome"/>
</dbReference>
<gene>
    <name evidence="2" type="ORF">KIH39_22410</name>
</gene>
<feature type="transmembrane region" description="Helical" evidence="1">
    <location>
        <begin position="117"/>
        <end position="138"/>
    </location>
</feature>
<dbReference type="AlphaFoldDB" id="A0A8E6B5B1"/>
<dbReference type="RefSeq" id="WP_213495589.1">
    <property type="nucleotide sequence ID" value="NZ_CP074694.1"/>
</dbReference>
<sequence length="285" mass="32308">MQFGSSASVTSRVASLLGWVVLACVPIVGWYAAIFWGWVSWPRASEPLPLVLGVLAAGIIGFEMALAIRKRARGKKNRITGKHLKATKWWTRWHVYLGILALPLGVLHSAFHFGGPLTTVLLLLFVIVILSGVWGLILQQWLPSKLLIDFPNETIISEVPGVMKSYEPEIEGLIRITADGSSELKSILETQLKPYLMEGKKHAIFSDPETCRKGFSQWRERYPSSNPAVLPALARLETMCQWRREWRRQGRVYFWLHSWLLIHLPLSLALSVLLILHVFVALKIW</sequence>
<feature type="transmembrane region" description="Helical" evidence="1">
    <location>
        <begin position="16"/>
        <end position="38"/>
    </location>
</feature>
<dbReference type="KEGG" id="tsph:KIH39_22410"/>
<keyword evidence="1" id="KW-0472">Membrane</keyword>
<keyword evidence="3" id="KW-1185">Reference proteome</keyword>
<dbReference type="EMBL" id="CP074694">
    <property type="protein sequence ID" value="QVL31569.1"/>
    <property type="molecule type" value="Genomic_DNA"/>
</dbReference>
<keyword evidence="1" id="KW-1133">Transmembrane helix</keyword>
<keyword evidence="1" id="KW-0812">Transmembrane</keyword>
<feature type="transmembrane region" description="Helical" evidence="1">
    <location>
        <begin position="252"/>
        <end position="280"/>
    </location>
</feature>
<proteinExistence type="predicted"/>
<evidence type="ECO:0000256" key="1">
    <source>
        <dbReference type="SAM" id="Phobius"/>
    </source>
</evidence>
<evidence type="ECO:0000313" key="3">
    <source>
        <dbReference type="Proteomes" id="UP000676194"/>
    </source>
</evidence>
<feature type="transmembrane region" description="Helical" evidence="1">
    <location>
        <begin position="50"/>
        <end position="68"/>
    </location>
</feature>
<organism evidence="2 3">
    <name type="scientific">Telmatocola sphagniphila</name>
    <dbReference type="NCBI Taxonomy" id="1123043"/>
    <lineage>
        <taxon>Bacteria</taxon>
        <taxon>Pseudomonadati</taxon>
        <taxon>Planctomycetota</taxon>
        <taxon>Planctomycetia</taxon>
        <taxon>Gemmatales</taxon>
        <taxon>Gemmataceae</taxon>
    </lineage>
</organism>
<reference evidence="2" key="1">
    <citation type="submission" date="2021-05" db="EMBL/GenBank/DDBJ databases">
        <title>Complete genome sequence of the cellulolytic planctomycete Telmatocola sphagniphila SP2T and characterization of the first cellulase from planctomycetes.</title>
        <authorList>
            <person name="Rakitin A.L."/>
            <person name="Beletsky A.V."/>
            <person name="Naumoff D.G."/>
            <person name="Kulichevskaya I.S."/>
            <person name="Mardanov A.V."/>
            <person name="Ravin N.V."/>
            <person name="Dedysh S.N."/>
        </authorList>
    </citation>
    <scope>NUCLEOTIDE SEQUENCE</scope>
    <source>
        <strain evidence="2">SP2T</strain>
    </source>
</reference>
<feature type="transmembrane region" description="Helical" evidence="1">
    <location>
        <begin position="89"/>
        <end position="111"/>
    </location>
</feature>